<keyword evidence="1" id="KW-0560">Oxidoreductase</keyword>
<dbReference type="InterPro" id="IPR002347">
    <property type="entry name" value="SDR_fam"/>
</dbReference>
<dbReference type="OrthoDB" id="542013at2759"/>
<evidence type="ECO:0000313" key="3">
    <source>
        <dbReference type="Proteomes" id="UP000307440"/>
    </source>
</evidence>
<protein>
    <submittedName>
        <fullName evidence="2">NAD(P)-binding protein</fullName>
    </submittedName>
</protein>
<dbReference type="Proteomes" id="UP000307440">
    <property type="component" value="Unassembled WGS sequence"/>
</dbReference>
<dbReference type="STRING" id="230819.A0A5C3L2V5"/>
<reference evidence="2 3" key="1">
    <citation type="journal article" date="2019" name="Nat. Ecol. Evol.">
        <title>Megaphylogeny resolves global patterns of mushroom evolution.</title>
        <authorList>
            <person name="Varga T."/>
            <person name="Krizsan K."/>
            <person name="Foldi C."/>
            <person name="Dima B."/>
            <person name="Sanchez-Garcia M."/>
            <person name="Sanchez-Ramirez S."/>
            <person name="Szollosi G.J."/>
            <person name="Szarkandi J.G."/>
            <person name="Papp V."/>
            <person name="Albert L."/>
            <person name="Andreopoulos W."/>
            <person name="Angelini C."/>
            <person name="Antonin V."/>
            <person name="Barry K.W."/>
            <person name="Bougher N.L."/>
            <person name="Buchanan P."/>
            <person name="Buyck B."/>
            <person name="Bense V."/>
            <person name="Catcheside P."/>
            <person name="Chovatia M."/>
            <person name="Cooper J."/>
            <person name="Damon W."/>
            <person name="Desjardin D."/>
            <person name="Finy P."/>
            <person name="Geml J."/>
            <person name="Haridas S."/>
            <person name="Hughes K."/>
            <person name="Justo A."/>
            <person name="Karasinski D."/>
            <person name="Kautmanova I."/>
            <person name="Kiss B."/>
            <person name="Kocsube S."/>
            <person name="Kotiranta H."/>
            <person name="LaButti K.M."/>
            <person name="Lechner B.E."/>
            <person name="Liimatainen K."/>
            <person name="Lipzen A."/>
            <person name="Lukacs Z."/>
            <person name="Mihaltcheva S."/>
            <person name="Morgado L.N."/>
            <person name="Niskanen T."/>
            <person name="Noordeloos M.E."/>
            <person name="Ohm R.A."/>
            <person name="Ortiz-Santana B."/>
            <person name="Ovrebo C."/>
            <person name="Racz N."/>
            <person name="Riley R."/>
            <person name="Savchenko A."/>
            <person name="Shiryaev A."/>
            <person name="Soop K."/>
            <person name="Spirin V."/>
            <person name="Szebenyi C."/>
            <person name="Tomsovsky M."/>
            <person name="Tulloss R.E."/>
            <person name="Uehling J."/>
            <person name="Grigoriev I.V."/>
            <person name="Vagvolgyi C."/>
            <person name="Papp T."/>
            <person name="Martin F.M."/>
            <person name="Miettinen O."/>
            <person name="Hibbett D.S."/>
            <person name="Nagy L.G."/>
        </authorList>
    </citation>
    <scope>NUCLEOTIDE SEQUENCE [LARGE SCALE GENOMIC DNA]</scope>
    <source>
        <strain evidence="2 3">CBS 121175</strain>
    </source>
</reference>
<keyword evidence="3" id="KW-1185">Reference proteome</keyword>
<dbReference type="PRINTS" id="PR00081">
    <property type="entry name" value="GDHRDH"/>
</dbReference>
<accession>A0A5C3L2V5</accession>
<dbReference type="AlphaFoldDB" id="A0A5C3L2V5"/>
<dbReference type="EMBL" id="ML210239">
    <property type="protein sequence ID" value="TFK22498.1"/>
    <property type="molecule type" value="Genomic_DNA"/>
</dbReference>
<evidence type="ECO:0000256" key="1">
    <source>
        <dbReference type="ARBA" id="ARBA00023002"/>
    </source>
</evidence>
<gene>
    <name evidence="2" type="ORF">FA15DRAFT_516690</name>
</gene>
<dbReference type="PANTHER" id="PTHR43157">
    <property type="entry name" value="PHOSPHATIDYLINOSITOL-GLYCAN BIOSYNTHESIS CLASS F PROTEIN-RELATED"/>
    <property type="match status" value="1"/>
</dbReference>
<sequence length="301" mass="33658">MKRPTFSETVRLHRLLTPPVSKVDLTGRTVLVTGANTGIGFQTAKYFATMSPRKIIIACRNEEKGIAAVARIRQETGFERVELRMLDLAKFSSVLEFVERFEKEEEQLDIHVANAAVVPRERRVTEDGWEESLQVNNISTILLSVLLLPLMVKAIENCPGSRPRIIIVGSTAMFNIEQFSEEVVSSDHPLRALDGEEWAQASGRHFPRYDESKLLSFFTTRALAHALAKTPIIVNCPCPGICPDTEISREHSIITKIILTIIGWWFGRTSEEGAKQVVWAALAHQEDPDVLKGAFIAYGSM</sequence>
<name>A0A5C3L2V5_COPMA</name>
<dbReference type="Gene3D" id="3.40.50.720">
    <property type="entry name" value="NAD(P)-binding Rossmann-like Domain"/>
    <property type="match status" value="1"/>
</dbReference>
<proteinExistence type="predicted"/>
<dbReference type="SUPFAM" id="SSF51735">
    <property type="entry name" value="NAD(P)-binding Rossmann-fold domains"/>
    <property type="match status" value="1"/>
</dbReference>
<organism evidence="2 3">
    <name type="scientific">Coprinopsis marcescibilis</name>
    <name type="common">Agaric fungus</name>
    <name type="synonym">Psathyrella marcescibilis</name>
    <dbReference type="NCBI Taxonomy" id="230819"/>
    <lineage>
        <taxon>Eukaryota</taxon>
        <taxon>Fungi</taxon>
        <taxon>Dikarya</taxon>
        <taxon>Basidiomycota</taxon>
        <taxon>Agaricomycotina</taxon>
        <taxon>Agaricomycetes</taxon>
        <taxon>Agaricomycetidae</taxon>
        <taxon>Agaricales</taxon>
        <taxon>Agaricineae</taxon>
        <taxon>Psathyrellaceae</taxon>
        <taxon>Coprinopsis</taxon>
    </lineage>
</organism>
<dbReference type="PANTHER" id="PTHR43157:SF31">
    <property type="entry name" value="PHOSPHATIDYLINOSITOL-GLYCAN BIOSYNTHESIS CLASS F PROTEIN"/>
    <property type="match status" value="1"/>
</dbReference>
<dbReference type="GO" id="GO:0016491">
    <property type="term" value="F:oxidoreductase activity"/>
    <property type="evidence" value="ECO:0007669"/>
    <property type="project" value="UniProtKB-KW"/>
</dbReference>
<dbReference type="Pfam" id="PF00106">
    <property type="entry name" value="adh_short"/>
    <property type="match status" value="1"/>
</dbReference>
<dbReference type="InterPro" id="IPR036291">
    <property type="entry name" value="NAD(P)-bd_dom_sf"/>
</dbReference>
<evidence type="ECO:0000313" key="2">
    <source>
        <dbReference type="EMBL" id="TFK22498.1"/>
    </source>
</evidence>